<dbReference type="GO" id="GO:0003677">
    <property type="term" value="F:DNA binding"/>
    <property type="evidence" value="ECO:0007669"/>
    <property type="project" value="UniProtKB-KW"/>
</dbReference>
<keyword evidence="5" id="KW-1185">Reference proteome</keyword>
<feature type="transmembrane region" description="Helical" evidence="2">
    <location>
        <begin position="88"/>
        <end position="111"/>
    </location>
</feature>
<gene>
    <name evidence="4" type="ORF">ABVQ20_22285</name>
</gene>
<evidence type="ECO:0000259" key="3">
    <source>
        <dbReference type="PROSITE" id="PS50930"/>
    </source>
</evidence>
<feature type="region of interest" description="Disordered" evidence="1">
    <location>
        <begin position="148"/>
        <end position="187"/>
    </location>
</feature>
<dbReference type="Proteomes" id="UP001548832">
    <property type="component" value="Unassembled WGS sequence"/>
</dbReference>
<keyword evidence="2" id="KW-0472">Membrane</keyword>
<organism evidence="4 5">
    <name type="scientific">Mesorhizobium shangrilense</name>
    <dbReference type="NCBI Taxonomy" id="460060"/>
    <lineage>
        <taxon>Bacteria</taxon>
        <taxon>Pseudomonadati</taxon>
        <taxon>Pseudomonadota</taxon>
        <taxon>Alphaproteobacteria</taxon>
        <taxon>Hyphomicrobiales</taxon>
        <taxon>Phyllobacteriaceae</taxon>
        <taxon>Mesorhizobium</taxon>
    </lineage>
</organism>
<name>A0ABV2DI12_9HYPH</name>
<keyword evidence="2" id="KW-1133">Transmembrane helix</keyword>
<proteinExistence type="predicted"/>
<feature type="transmembrane region" description="Helical" evidence="2">
    <location>
        <begin position="123"/>
        <end position="141"/>
    </location>
</feature>
<protein>
    <submittedName>
        <fullName evidence="4">LytTR family DNA-binding domain-containing protein</fullName>
    </submittedName>
</protein>
<evidence type="ECO:0000256" key="2">
    <source>
        <dbReference type="SAM" id="Phobius"/>
    </source>
</evidence>
<evidence type="ECO:0000313" key="4">
    <source>
        <dbReference type="EMBL" id="MET2829707.1"/>
    </source>
</evidence>
<dbReference type="Pfam" id="PF04397">
    <property type="entry name" value="LytTR"/>
    <property type="match status" value="1"/>
</dbReference>
<feature type="transmembrane region" description="Helical" evidence="2">
    <location>
        <begin position="51"/>
        <end position="76"/>
    </location>
</feature>
<accession>A0ABV2DI12</accession>
<dbReference type="PROSITE" id="PS50930">
    <property type="entry name" value="HTH_LYTTR"/>
    <property type="match status" value="1"/>
</dbReference>
<evidence type="ECO:0000256" key="1">
    <source>
        <dbReference type="SAM" id="MobiDB-lite"/>
    </source>
</evidence>
<evidence type="ECO:0000313" key="5">
    <source>
        <dbReference type="Proteomes" id="UP001548832"/>
    </source>
</evidence>
<keyword evidence="4" id="KW-0238">DNA-binding</keyword>
<keyword evidence="2" id="KW-0812">Transmembrane</keyword>
<comment type="caution">
    <text evidence="4">The sequence shown here is derived from an EMBL/GenBank/DDBJ whole genome shotgun (WGS) entry which is preliminary data.</text>
</comment>
<dbReference type="InterPro" id="IPR007492">
    <property type="entry name" value="LytTR_DNA-bd_dom"/>
</dbReference>
<dbReference type="RefSeq" id="WP_354461626.1">
    <property type="nucleotide sequence ID" value="NZ_JBEWSZ010000001.1"/>
</dbReference>
<sequence length="286" mass="30357">MKDTLLHSTLRQMQALLFSPRFWGALVAVSAILGLTGPFGTYQELELLPRFAYWLALALVTFVAGYLAMRLTLGILFGNAGAQPVRTVVAGIAAGVPVTLVVLLFNHALFGGPVPQVAEVAKLFVNCSLIAAAISFLSTLAGRGARDVPANADAPATEPAGNDAKEGPPERSPPSVSPPSQSAQSALNDRLPHAIRGKLAYLSMQDHYVEVHTDKGTTLVLMRLADAIREAGDIPGLQIHRSHWVALDAVTGNRRKDGKLFLKLGESVLLPVSRSYANAVRKAGLA</sequence>
<dbReference type="Gene3D" id="2.40.50.1020">
    <property type="entry name" value="LytTr DNA-binding domain"/>
    <property type="match status" value="1"/>
</dbReference>
<feature type="transmembrane region" description="Helical" evidence="2">
    <location>
        <begin position="21"/>
        <end position="39"/>
    </location>
</feature>
<dbReference type="SMART" id="SM00850">
    <property type="entry name" value="LytTR"/>
    <property type="match status" value="1"/>
</dbReference>
<feature type="domain" description="HTH LytTR-type" evidence="3">
    <location>
        <begin position="198"/>
        <end position="286"/>
    </location>
</feature>
<dbReference type="EMBL" id="JBEWSZ010000001">
    <property type="protein sequence ID" value="MET2829707.1"/>
    <property type="molecule type" value="Genomic_DNA"/>
</dbReference>
<reference evidence="4 5" key="1">
    <citation type="submission" date="2024-06" db="EMBL/GenBank/DDBJ databases">
        <authorList>
            <person name="Kim D.-U."/>
        </authorList>
    </citation>
    <scope>NUCLEOTIDE SEQUENCE [LARGE SCALE GENOMIC DNA]</scope>
    <source>
        <strain evidence="4 5">KACC15460</strain>
    </source>
</reference>